<evidence type="ECO:0000256" key="2">
    <source>
        <dbReference type="SAM" id="SignalP"/>
    </source>
</evidence>
<dbReference type="AlphaFoldDB" id="A0A849AC05"/>
<feature type="region of interest" description="Disordered" evidence="1">
    <location>
        <begin position="245"/>
        <end position="319"/>
    </location>
</feature>
<dbReference type="Proteomes" id="UP000562984">
    <property type="component" value="Unassembled WGS sequence"/>
</dbReference>
<organism evidence="3 4">
    <name type="scientific">Nakamurella aerolata</name>
    <dbReference type="NCBI Taxonomy" id="1656892"/>
    <lineage>
        <taxon>Bacteria</taxon>
        <taxon>Bacillati</taxon>
        <taxon>Actinomycetota</taxon>
        <taxon>Actinomycetes</taxon>
        <taxon>Nakamurellales</taxon>
        <taxon>Nakamurellaceae</taxon>
        <taxon>Nakamurella</taxon>
    </lineage>
</organism>
<protein>
    <recommendedName>
        <fullName evidence="5">Substrate-binding family protein</fullName>
    </recommendedName>
</protein>
<feature type="compositionally biased region" description="Polar residues" evidence="1">
    <location>
        <begin position="69"/>
        <end position="82"/>
    </location>
</feature>
<comment type="caution">
    <text evidence="3">The sequence shown here is derived from an EMBL/GenBank/DDBJ whole genome shotgun (WGS) entry which is preliminary data.</text>
</comment>
<keyword evidence="4" id="KW-1185">Reference proteome</keyword>
<keyword evidence="2" id="KW-0732">Signal</keyword>
<dbReference type="SUPFAM" id="SSF53822">
    <property type="entry name" value="Periplasmic binding protein-like I"/>
    <property type="match status" value="1"/>
</dbReference>
<proteinExistence type="predicted"/>
<dbReference type="InterPro" id="IPR028082">
    <property type="entry name" value="Peripla_BP_I"/>
</dbReference>
<feature type="compositionally biased region" description="Pro residues" evidence="1">
    <location>
        <begin position="262"/>
        <end position="271"/>
    </location>
</feature>
<feature type="compositionally biased region" description="Low complexity" evidence="1">
    <location>
        <begin position="41"/>
        <end position="59"/>
    </location>
</feature>
<reference evidence="3 4" key="1">
    <citation type="submission" date="2020-05" db="EMBL/GenBank/DDBJ databases">
        <title>Nakamurella sp. DB0629 isolated from air conditioner.</title>
        <authorList>
            <person name="Kim D.H."/>
            <person name="Kim D.-U."/>
        </authorList>
    </citation>
    <scope>NUCLEOTIDE SEQUENCE [LARGE SCALE GENOMIC DNA]</scope>
    <source>
        <strain evidence="3 4">DB0629</strain>
    </source>
</reference>
<feature type="region of interest" description="Disordered" evidence="1">
    <location>
        <begin position="41"/>
        <end position="109"/>
    </location>
</feature>
<dbReference type="RefSeq" id="WP_171201150.1">
    <property type="nucleotide sequence ID" value="NZ_JABEND010000013.1"/>
</dbReference>
<dbReference type="EMBL" id="JABEND010000013">
    <property type="protein sequence ID" value="NNG37457.1"/>
    <property type="molecule type" value="Genomic_DNA"/>
</dbReference>
<evidence type="ECO:0008006" key="5">
    <source>
        <dbReference type="Google" id="ProtNLM"/>
    </source>
</evidence>
<accession>A0A849AC05</accession>
<evidence type="ECO:0000313" key="4">
    <source>
        <dbReference type="Proteomes" id="UP000562984"/>
    </source>
</evidence>
<sequence>MRDSTVRPTAVRARSVSSRRLLFTLLLAAAVVCGGCDTMSGPDQTTDPTTATTQPSGTAVPTGGPSESGAPTTVGTSESGAPTSYPPDESPRFVDFRQTAPGSAQGRRIGLISAGRTDPYAAQVLTSITEQADIAGAELTTCDAGPTGERALACGRRLASQNLDGVVVFLPGLTVPGFCAQLPADTTLIAVDSTVGSCQTSRIGVNDSWAGLTTGVGLGDYAQQQWQCRYDAVIVLTDSTQGRPAAARASGIRQGLASSCPNPQPSPPEPPDTGAGGPSSGADSVPTPAPAPASGSAAPPTSGLTAPATTAPATTEPATEASRVWYRSCCVGRLWLEHGQ</sequence>
<feature type="compositionally biased region" description="Low complexity" evidence="1">
    <location>
        <begin position="292"/>
        <end position="319"/>
    </location>
</feature>
<feature type="chain" id="PRO_5039079759" description="Substrate-binding family protein" evidence="2">
    <location>
        <begin position="29"/>
        <end position="340"/>
    </location>
</feature>
<dbReference type="Gene3D" id="3.40.50.2300">
    <property type="match status" value="1"/>
</dbReference>
<feature type="signal peptide" evidence="2">
    <location>
        <begin position="1"/>
        <end position="28"/>
    </location>
</feature>
<gene>
    <name evidence="3" type="ORF">HKD39_17470</name>
</gene>
<name>A0A849AC05_9ACTN</name>
<evidence type="ECO:0000256" key="1">
    <source>
        <dbReference type="SAM" id="MobiDB-lite"/>
    </source>
</evidence>
<evidence type="ECO:0000313" key="3">
    <source>
        <dbReference type="EMBL" id="NNG37457.1"/>
    </source>
</evidence>